<protein>
    <submittedName>
        <fullName evidence="3">Uncharacterized conserved protein, DUF302 family</fullName>
    </submittedName>
</protein>
<evidence type="ECO:0000256" key="1">
    <source>
        <dbReference type="SAM" id="SignalP"/>
    </source>
</evidence>
<dbReference type="Pfam" id="PF03625">
    <property type="entry name" value="DUF302"/>
    <property type="match status" value="1"/>
</dbReference>
<dbReference type="AlphaFoldDB" id="A0A1H8AQH7"/>
<feature type="signal peptide" evidence="1">
    <location>
        <begin position="1"/>
        <end position="19"/>
    </location>
</feature>
<feature type="domain" description="DUF302" evidence="2">
    <location>
        <begin position="55"/>
        <end position="117"/>
    </location>
</feature>
<name>A0A1H8AQH7_9RHOB</name>
<gene>
    <name evidence="3" type="ORF">SAMN04488077_107104</name>
</gene>
<dbReference type="PANTHER" id="PTHR38342:SF2">
    <property type="entry name" value="INNER MEMBRANE OR EXPORTED"/>
    <property type="match status" value="1"/>
</dbReference>
<organism evidence="3 4">
    <name type="scientific">Roseovarius tolerans</name>
    <dbReference type="NCBI Taxonomy" id="74031"/>
    <lineage>
        <taxon>Bacteria</taxon>
        <taxon>Pseudomonadati</taxon>
        <taxon>Pseudomonadota</taxon>
        <taxon>Alphaproteobacteria</taxon>
        <taxon>Rhodobacterales</taxon>
        <taxon>Roseobacteraceae</taxon>
        <taxon>Roseovarius</taxon>
    </lineage>
</organism>
<dbReference type="InterPro" id="IPR005180">
    <property type="entry name" value="DUF302"/>
</dbReference>
<dbReference type="RefSeq" id="WP_074785893.1">
    <property type="nucleotide sequence ID" value="NZ_FOBO01000007.1"/>
</dbReference>
<evidence type="ECO:0000313" key="4">
    <source>
        <dbReference type="Proteomes" id="UP000182160"/>
    </source>
</evidence>
<proteinExistence type="predicted"/>
<dbReference type="EMBL" id="FOBO01000007">
    <property type="protein sequence ID" value="SEM72234.1"/>
    <property type="molecule type" value="Genomic_DNA"/>
</dbReference>
<keyword evidence="1" id="KW-0732">Signal</keyword>
<feature type="chain" id="PRO_5010274741" evidence="1">
    <location>
        <begin position="20"/>
        <end position="150"/>
    </location>
</feature>
<dbReference type="SUPFAM" id="SSF103247">
    <property type="entry name" value="TT1751-like"/>
    <property type="match status" value="1"/>
</dbReference>
<dbReference type="CDD" id="cd14797">
    <property type="entry name" value="DUF302"/>
    <property type="match status" value="1"/>
</dbReference>
<dbReference type="Proteomes" id="UP000182160">
    <property type="component" value="Unassembled WGS sequence"/>
</dbReference>
<dbReference type="PANTHER" id="PTHR38342">
    <property type="entry name" value="SLR5037 PROTEIN"/>
    <property type="match status" value="1"/>
</dbReference>
<dbReference type="Gene3D" id="3.30.310.70">
    <property type="entry name" value="TT1751-like domain"/>
    <property type="match status" value="1"/>
</dbReference>
<evidence type="ECO:0000313" key="3">
    <source>
        <dbReference type="EMBL" id="SEM72234.1"/>
    </source>
</evidence>
<evidence type="ECO:0000259" key="2">
    <source>
        <dbReference type="Pfam" id="PF03625"/>
    </source>
</evidence>
<sequence>MKRFLVAAAITLAGLPALASNDDIVKVKSSGDVATTMDRLEAAVTGAGANVFARVDHAAGAASVDMDLVPTQVLIFGNPKIGTQAMQDDPVAGLFLPMKVLVYQDGAGQTWLAYEDPKEMFDDLSISDDAEYLKMMSGALGKLTGKAAGQ</sequence>
<accession>A0A1H8AQH7</accession>
<dbReference type="InterPro" id="IPR035923">
    <property type="entry name" value="TT1751-like_sf"/>
</dbReference>
<reference evidence="3 4" key="1">
    <citation type="submission" date="2016-10" db="EMBL/GenBank/DDBJ databases">
        <authorList>
            <person name="de Groot N.N."/>
        </authorList>
    </citation>
    <scope>NUCLEOTIDE SEQUENCE [LARGE SCALE GENOMIC DNA]</scope>
    <source>
        <strain evidence="3 4">DSM 11457</strain>
    </source>
</reference>